<dbReference type="NCBIfam" id="TIGR00636">
    <property type="entry name" value="PduO_Nterm"/>
    <property type="match status" value="1"/>
</dbReference>
<dbReference type="PANTHER" id="PTHR12213">
    <property type="entry name" value="CORRINOID ADENOSYLTRANSFERASE"/>
    <property type="match status" value="1"/>
</dbReference>
<reference evidence="15" key="1">
    <citation type="thesis" date="2020" institute="ProQuest LLC" country="789 East Eisenhower Parkway, Ann Arbor, MI, USA">
        <title>Comparative Genomics and Chromosome Evolution.</title>
        <authorList>
            <person name="Mudd A.B."/>
        </authorList>
    </citation>
    <scope>NUCLEOTIDE SEQUENCE</scope>
    <source>
        <strain evidence="15">HN-11 Male</strain>
        <tissue evidence="15">Kidney and liver</tissue>
    </source>
</reference>
<keyword evidence="5 11" id="KW-0067">ATP-binding</keyword>
<feature type="compositionally biased region" description="Basic and acidic residues" evidence="12">
    <location>
        <begin position="56"/>
        <end position="80"/>
    </location>
</feature>
<dbReference type="Proteomes" id="UP000770717">
    <property type="component" value="Unassembled WGS sequence"/>
</dbReference>
<dbReference type="InterPro" id="IPR006578">
    <property type="entry name" value="MADF-dom"/>
</dbReference>
<keyword evidence="3 11" id="KW-0808">Transferase</keyword>
<dbReference type="GO" id="GO:0005634">
    <property type="term" value="C:nucleus"/>
    <property type="evidence" value="ECO:0007669"/>
    <property type="project" value="UniProtKB-SubCell"/>
</dbReference>
<dbReference type="Pfam" id="PF02944">
    <property type="entry name" value="BESS"/>
    <property type="match status" value="1"/>
</dbReference>
<dbReference type="EMBL" id="WNTK01000003">
    <property type="protein sequence ID" value="KAG9487060.1"/>
    <property type="molecule type" value="Genomic_DNA"/>
</dbReference>
<dbReference type="GO" id="GO:0008817">
    <property type="term" value="F:corrinoid adenosyltransferase activity"/>
    <property type="evidence" value="ECO:0007669"/>
    <property type="project" value="UniProtKB-ARBA"/>
</dbReference>
<evidence type="ECO:0000313" key="15">
    <source>
        <dbReference type="EMBL" id="KAG9487060.1"/>
    </source>
</evidence>
<feature type="domain" description="MADF" evidence="13">
    <location>
        <begin position="107"/>
        <end position="209"/>
    </location>
</feature>
<feature type="domain" description="BESS" evidence="14">
    <location>
        <begin position="327"/>
        <end position="366"/>
    </location>
</feature>
<comment type="similarity">
    <text evidence="1 11">Belongs to the Cob(I)alamin adenosyltransferase family.</text>
</comment>
<gene>
    <name evidence="15" type="ORF">GDO78_007111</name>
</gene>
<dbReference type="InterPro" id="IPR004210">
    <property type="entry name" value="BESS_motif"/>
</dbReference>
<feature type="region of interest" description="Disordered" evidence="12">
    <location>
        <begin position="208"/>
        <end position="255"/>
    </location>
</feature>
<dbReference type="PANTHER" id="PTHR12213:SF0">
    <property type="entry name" value="CORRINOID ADENOSYLTRANSFERASE MMAB"/>
    <property type="match status" value="1"/>
</dbReference>
<dbReference type="GO" id="GO:0005524">
    <property type="term" value="F:ATP binding"/>
    <property type="evidence" value="ECO:0007669"/>
    <property type="project" value="UniProtKB-UniRule"/>
</dbReference>
<dbReference type="SUPFAM" id="SSF89028">
    <property type="entry name" value="Cobalamin adenosyltransferase-like"/>
    <property type="match status" value="1"/>
</dbReference>
<comment type="caution">
    <text evidence="15">The sequence shown here is derived from an EMBL/GenBank/DDBJ whole genome shotgun (WGS) entry which is preliminary data.</text>
</comment>
<dbReference type="OrthoDB" id="549173at2759"/>
<dbReference type="Pfam" id="PF10545">
    <property type="entry name" value="MADF_DNA_bdg"/>
    <property type="match status" value="1"/>
</dbReference>
<dbReference type="Pfam" id="PF01923">
    <property type="entry name" value="Cob_adeno_trans"/>
    <property type="match status" value="1"/>
</dbReference>
<evidence type="ECO:0000256" key="9">
    <source>
        <dbReference type="ARBA" id="ARBA00075216"/>
    </source>
</evidence>
<comment type="function">
    <text evidence="7">Converts cob(I)alamin to adenosylcobalamin (adenosylcob(III)alamin), a coenzyme for methylmalonyl-CoA mutase, therefore participates in the final step of the vitamin B12 conversion. Generates adenosylcobalamin (AdoCbl) and directly delivers the cofactor to MUT in a transfer that is stimulated by ATP-binding to MMAB and gated by MMAA.</text>
</comment>
<dbReference type="SMART" id="SM00595">
    <property type="entry name" value="MADF"/>
    <property type="match status" value="1"/>
</dbReference>
<keyword evidence="4 11" id="KW-0547">Nucleotide-binding</keyword>
<dbReference type="FunFam" id="1.20.1200.10:FF:000001">
    <property type="entry name" value="Cob(I)yrinic acid a,c-diamide adenosyltransferase"/>
    <property type="match status" value="1"/>
</dbReference>
<dbReference type="InterPro" id="IPR016030">
    <property type="entry name" value="CblAdoTrfase-like"/>
</dbReference>
<evidence type="ECO:0000256" key="11">
    <source>
        <dbReference type="RuleBase" id="RU366026"/>
    </source>
</evidence>
<evidence type="ECO:0000256" key="4">
    <source>
        <dbReference type="ARBA" id="ARBA00022741"/>
    </source>
</evidence>
<dbReference type="GO" id="GO:0009235">
    <property type="term" value="P:cobalamin metabolic process"/>
    <property type="evidence" value="ECO:0007669"/>
    <property type="project" value="UniProtKB-ARBA"/>
</dbReference>
<evidence type="ECO:0000256" key="10">
    <source>
        <dbReference type="PROSITE-ProRule" id="PRU00371"/>
    </source>
</evidence>
<dbReference type="PROSITE" id="PS51031">
    <property type="entry name" value="BESS"/>
    <property type="match status" value="1"/>
</dbReference>
<name>A0A8J6FHE8_ELECQ</name>
<comment type="subcellular location">
    <subcellularLocation>
        <location evidence="10">Nucleus</location>
    </subcellularLocation>
</comment>
<evidence type="ECO:0000256" key="2">
    <source>
        <dbReference type="ARBA" id="ARBA00011233"/>
    </source>
</evidence>
<evidence type="ECO:0000256" key="1">
    <source>
        <dbReference type="ARBA" id="ARBA00007487"/>
    </source>
</evidence>
<feature type="region of interest" description="Disordered" evidence="12">
    <location>
        <begin position="379"/>
        <end position="398"/>
    </location>
</feature>
<evidence type="ECO:0000259" key="13">
    <source>
        <dbReference type="PROSITE" id="PS51029"/>
    </source>
</evidence>
<keyword evidence="10" id="KW-0539">Nucleus</keyword>
<proteinExistence type="inferred from homology"/>
<dbReference type="GO" id="GO:0003677">
    <property type="term" value="F:DNA binding"/>
    <property type="evidence" value="ECO:0007669"/>
    <property type="project" value="InterPro"/>
</dbReference>
<evidence type="ECO:0000256" key="3">
    <source>
        <dbReference type="ARBA" id="ARBA00022679"/>
    </source>
</evidence>
<evidence type="ECO:0000259" key="14">
    <source>
        <dbReference type="PROSITE" id="PS51031"/>
    </source>
</evidence>
<evidence type="ECO:0000256" key="6">
    <source>
        <dbReference type="ARBA" id="ARBA00051988"/>
    </source>
</evidence>
<dbReference type="Gene3D" id="1.20.1200.10">
    <property type="entry name" value="Cobalamin adenosyltransferase-like"/>
    <property type="match status" value="1"/>
</dbReference>
<evidence type="ECO:0000313" key="16">
    <source>
        <dbReference type="Proteomes" id="UP000770717"/>
    </source>
</evidence>
<evidence type="ECO:0000256" key="8">
    <source>
        <dbReference type="ARBA" id="ARBA00071654"/>
    </source>
</evidence>
<evidence type="ECO:0000256" key="12">
    <source>
        <dbReference type="SAM" id="MobiDB-lite"/>
    </source>
</evidence>
<dbReference type="PROSITE" id="PS51029">
    <property type="entry name" value="MADF"/>
    <property type="match status" value="1"/>
</dbReference>
<evidence type="ECO:0000256" key="7">
    <source>
        <dbReference type="ARBA" id="ARBA00056747"/>
    </source>
</evidence>
<evidence type="ECO:0000256" key="5">
    <source>
        <dbReference type="ARBA" id="ARBA00022840"/>
    </source>
</evidence>
<dbReference type="InterPro" id="IPR029499">
    <property type="entry name" value="PduO-typ"/>
</dbReference>
<sequence>MTILHHLFLLCFCPGNRKRKCEVRGGCGVARRQSEGCNSKKLGRNKQNMKRLMREEIMKTSRDRSRSRDRKHERSWDHSQDPSWDCPRVRKKERRRGGDKIPINVHVLIEMVKQSPALWDQADPGHSDRVVTRGIWESIFQALVPEWDEFTRKEKGLHEKQIQTRWRSLRDRFMRELAEERKLPSSSMVPKRKTYAYMESLAFLRKAAEQRQSSTNVRESDSESPPYEPEPEESATTAAEESDVPPPGPSHPSFTELPLEMETLHYQTVQGSRRGGKAVRKSRREVADFADNVLTMLSNMQKQQVSYREEQKDQLWQIEQRQQWDNEDGDLLFLKSLLPSLREMSPRWKAECKVALMTVMARFTNSSTNSSFYDPSVMAPSPAHTSTLSPPAENKPEKIPKIYTKTGDKGFSSTYTGERRPKDNLVFEALGTTDELTSAIGLAREFCLDANLQCVGELEKIQCMLQDIGSNIATPLSSARESHKANTSFNEESIQELEQWIDRYTVQLPPLTSFILPSGGKASASLHVARAVCRRAERVTFKLLQTGEADPNVGKYLNRLSDYLFTLARYAAKAEGRSETIYTRMYP</sequence>
<keyword evidence="16" id="KW-1185">Reference proteome</keyword>
<organism evidence="15 16">
    <name type="scientific">Eleutherodactylus coqui</name>
    <name type="common">Puerto Rican coqui</name>
    <dbReference type="NCBI Taxonomy" id="57060"/>
    <lineage>
        <taxon>Eukaryota</taxon>
        <taxon>Metazoa</taxon>
        <taxon>Chordata</taxon>
        <taxon>Craniata</taxon>
        <taxon>Vertebrata</taxon>
        <taxon>Euteleostomi</taxon>
        <taxon>Amphibia</taxon>
        <taxon>Batrachia</taxon>
        <taxon>Anura</taxon>
        <taxon>Neobatrachia</taxon>
        <taxon>Hyloidea</taxon>
        <taxon>Eleutherodactylidae</taxon>
        <taxon>Eleutherodactylinae</taxon>
        <taxon>Eleutherodactylus</taxon>
        <taxon>Eleutherodactylus</taxon>
    </lineage>
</organism>
<dbReference type="InterPro" id="IPR036451">
    <property type="entry name" value="CblAdoTrfase-like_sf"/>
</dbReference>
<accession>A0A8J6FHE8</accession>
<comment type="catalytic activity">
    <reaction evidence="6">
        <text>cob(I)alamin-[corrinoid adenosyltransferase] + ATP = apo-[corrinoid adenosyltransferase] + adenosylcob(III)alamin + triphosphate</text>
        <dbReference type="Rhea" id="RHEA:56796"/>
        <dbReference type="Rhea" id="RHEA-COMP:14743"/>
        <dbReference type="Rhea" id="RHEA-COMP:14744"/>
        <dbReference type="ChEBI" id="CHEBI:18036"/>
        <dbReference type="ChEBI" id="CHEBI:18408"/>
        <dbReference type="ChEBI" id="CHEBI:30616"/>
        <dbReference type="ChEBI" id="CHEBI:60488"/>
        <dbReference type="ChEBI" id="CHEBI:83228"/>
    </reaction>
    <physiologicalReaction direction="left-to-right" evidence="6">
        <dbReference type="Rhea" id="RHEA:56797"/>
    </physiologicalReaction>
</comment>
<dbReference type="AlphaFoldDB" id="A0A8J6FHE8"/>
<comment type="subunit">
    <text evidence="2">Homotrimer.</text>
</comment>
<feature type="region of interest" description="Disordered" evidence="12">
    <location>
        <begin position="56"/>
        <end position="97"/>
    </location>
</feature>
<protein>
    <recommendedName>
        <fullName evidence="8">Corrinoid adenosyltransferase MMAB</fullName>
    </recommendedName>
    <alternativeName>
        <fullName evidence="9">ATP:co(I)rrinoid adenosyltransferase MMAB</fullName>
    </alternativeName>
</protein>